<dbReference type="OrthoDB" id="9864263at2"/>
<name>A0A0S4M491_9BURK</name>
<sequence length="963" mass="112093">MGSTKLFGVRQVVNMDFGDSPLGELGDRTARSGDVSIPSEFDTSYFLSIASSKNILSDRVSFIRELSKFFSQFSSVLGNLFGACFPDDAGDYSDELILHYLTNARGIFSPFKVEGVSSAEVISQRCFVHWRKLSLRDLLLVGAGLYRVKLKLFEWQLKQDNLPLMVFYRHIFNSWIDFFYQFYSFIEESKSKNDEWEALLGKLPISSLVILLDATNRFSGKNDEKSKFFSNVHRFLLLSSIEIVKNSTSSLGIEYQKITDVASLHDLIIRTDSKVRHVCDDLIPDKITHDTVVAIVFFDIFISLPEDSAIKEHFLEVIPVSALGKMLFLANHNAYYSLSDRDLILENLVATIFSGIYPKFLFYCDKEFWVSLSKQLKSFDFKCFISDRKDNFTAGIIDSCDKGFSSIINADTLTIDSYFFTKLSAVYYYNNIISMIYGKDFPDSIRKKKEQLLYHIDTLSAEMKFYQSVGVSDLRVMGLMCNDIGADFLLRALDREIKYRNDLINDHIFHRRACELFDKFLSLLIFHFDRDKVNKLDTEMILKDFDNIFVNTMGTNSPHEFIKKIFFLLFLERLDDKIRQDVISGSDLDVLNWKRSFRGVKYLPNGLDGFFSIMIVLCGDLINYDKINEETLSFWNYFNNRVLSISVRISANTEILFNDSYKKISKYLSVLNLIFNGNADDESFKECMDTVKSCCQVIDEVEKYSFRTGNALPDFICDEINKLRSGSFVVNPEFFSNMPLNILVELIIDSKKYSISFILEQSLGEIYRRQRVLFDESNSTIGNAIRFLSQNRVLEFVKLSVMVMDILKRSYSFYSLVSKIISSDTNIGFKEFVTKFVSDNFHKKDDVHMKNAAVVFYGEDFYDIRSLVRKVYLDTKEEKRGSPSMQKIYFVFFVFWKTIDDLMVDQGFVQETDMSEMKFFYDDVKFDHVYLFSNCFDFDLRKHCRNFFDMHRRELERKKRDIC</sequence>
<evidence type="ECO:0000313" key="1">
    <source>
        <dbReference type="EMBL" id="CUT17530.1"/>
    </source>
</evidence>
<dbReference type="AlphaFoldDB" id="A0A0S4M491"/>
<gene>
    <name evidence="1" type="ORF">Ark11_0695</name>
</gene>
<evidence type="ECO:0000313" key="2">
    <source>
        <dbReference type="Proteomes" id="UP000198651"/>
    </source>
</evidence>
<dbReference type="Proteomes" id="UP000198651">
    <property type="component" value="Chromosome I"/>
</dbReference>
<reference evidence="2" key="1">
    <citation type="submission" date="2015-11" db="EMBL/GenBank/DDBJ databases">
        <authorList>
            <person name="Seth-Smith H.M.B."/>
        </authorList>
    </citation>
    <scope>NUCLEOTIDE SEQUENCE [LARGE SCALE GENOMIC DNA]</scope>
    <source>
        <strain evidence="2">2013Ark11</strain>
    </source>
</reference>
<proteinExistence type="predicted"/>
<organism evidence="1 2">
    <name type="scientific">Candidatus Ichthyocystis hellenicum</name>
    <dbReference type="NCBI Taxonomy" id="1561003"/>
    <lineage>
        <taxon>Bacteria</taxon>
        <taxon>Pseudomonadati</taxon>
        <taxon>Pseudomonadota</taxon>
        <taxon>Betaproteobacteria</taxon>
        <taxon>Burkholderiales</taxon>
        <taxon>Candidatus Ichthyocystis</taxon>
    </lineage>
</organism>
<keyword evidence="2" id="KW-1185">Reference proteome</keyword>
<protein>
    <submittedName>
        <fullName evidence="1">Uncharacterized protein</fullName>
    </submittedName>
</protein>
<accession>A0A0S4M491</accession>
<dbReference type="RefSeq" id="WP_092342953.1">
    <property type="nucleotide sequence ID" value="NZ_FLSL01000094.1"/>
</dbReference>
<dbReference type="EMBL" id="LN906597">
    <property type="protein sequence ID" value="CUT17530.1"/>
    <property type="molecule type" value="Genomic_DNA"/>
</dbReference>